<comment type="similarity">
    <text evidence="3">Belongs to the ALG14 family.</text>
</comment>
<evidence type="ECO:0000256" key="9">
    <source>
        <dbReference type="ARBA" id="ARBA00023136"/>
    </source>
</evidence>
<evidence type="ECO:0000256" key="4">
    <source>
        <dbReference type="ARBA" id="ARBA00011335"/>
    </source>
</evidence>
<evidence type="ECO:0000256" key="6">
    <source>
        <dbReference type="ARBA" id="ARBA00022692"/>
    </source>
</evidence>
<dbReference type="GO" id="GO:0004577">
    <property type="term" value="F:N-acetylglucosaminyldiphosphodolichol N-acetylglucosaminyltransferase activity"/>
    <property type="evidence" value="ECO:0007669"/>
    <property type="project" value="TreeGrafter"/>
</dbReference>
<keyword evidence="14" id="KW-1185">Reference proteome</keyword>
<evidence type="ECO:0000256" key="3">
    <source>
        <dbReference type="ARBA" id="ARBA00009731"/>
    </source>
</evidence>
<feature type="region of interest" description="Disordered" evidence="11">
    <location>
        <begin position="228"/>
        <end position="247"/>
    </location>
</feature>
<feature type="compositionally biased region" description="Low complexity" evidence="11">
    <location>
        <begin position="228"/>
        <end position="241"/>
    </location>
</feature>
<name>A0A136IP97_9PEZI</name>
<evidence type="ECO:0000256" key="5">
    <source>
        <dbReference type="ARBA" id="ARBA00017467"/>
    </source>
</evidence>
<dbReference type="STRING" id="196109.A0A136IP97"/>
<gene>
    <name evidence="13" type="ORF">Micbo1qcDRAFT_208859</name>
</gene>
<feature type="transmembrane region" description="Helical" evidence="12">
    <location>
        <begin position="63"/>
        <end position="82"/>
    </location>
</feature>
<comment type="subunit">
    <text evidence="4">Heterodimer with ALG13 to form a functional enzyme.</text>
</comment>
<evidence type="ECO:0000313" key="13">
    <source>
        <dbReference type="EMBL" id="KXJ86734.1"/>
    </source>
</evidence>
<dbReference type="GO" id="GO:0006488">
    <property type="term" value="P:dolichol-linked oligosaccharide biosynthetic process"/>
    <property type="evidence" value="ECO:0007669"/>
    <property type="project" value="InterPro"/>
</dbReference>
<feature type="transmembrane region" description="Helical" evidence="12">
    <location>
        <begin position="6"/>
        <end position="27"/>
    </location>
</feature>
<comment type="subcellular location">
    <subcellularLocation>
        <location evidence="1">Endoplasmic reticulum membrane</location>
        <topology evidence="1">Single-pass membrane protein</topology>
    </subcellularLocation>
    <subcellularLocation>
        <location evidence="2">Nucleus membrane</location>
        <topology evidence="2">Single-pass membrane protein</topology>
    </subcellularLocation>
</comment>
<dbReference type="GO" id="GO:0031965">
    <property type="term" value="C:nuclear membrane"/>
    <property type="evidence" value="ECO:0007669"/>
    <property type="project" value="UniProtKB-SubCell"/>
</dbReference>
<evidence type="ECO:0000256" key="7">
    <source>
        <dbReference type="ARBA" id="ARBA00022824"/>
    </source>
</evidence>
<evidence type="ECO:0000313" key="14">
    <source>
        <dbReference type="Proteomes" id="UP000070501"/>
    </source>
</evidence>
<dbReference type="PANTHER" id="PTHR12154:SF4">
    <property type="entry name" value="UDP-N-ACETYLGLUCOSAMINE TRANSFERASE SUBUNIT ALG14 HOMOLOG"/>
    <property type="match status" value="1"/>
</dbReference>
<keyword evidence="6 12" id="KW-0812">Transmembrane</keyword>
<evidence type="ECO:0000256" key="12">
    <source>
        <dbReference type="SAM" id="Phobius"/>
    </source>
</evidence>
<dbReference type="InParanoid" id="A0A136IP97"/>
<evidence type="ECO:0000256" key="11">
    <source>
        <dbReference type="SAM" id="MobiDB-lite"/>
    </source>
</evidence>
<evidence type="ECO:0000256" key="2">
    <source>
        <dbReference type="ARBA" id="ARBA00004590"/>
    </source>
</evidence>
<evidence type="ECO:0000256" key="10">
    <source>
        <dbReference type="ARBA" id="ARBA00032062"/>
    </source>
</evidence>
<proteinExistence type="inferred from homology"/>
<protein>
    <recommendedName>
        <fullName evidence="5">UDP-N-acetylglucosamine transferase subunit ALG14</fullName>
    </recommendedName>
    <alternativeName>
        <fullName evidence="10">Asparagine-linked glycosylation protein 14</fullName>
    </alternativeName>
</protein>
<keyword evidence="8 12" id="KW-1133">Transmembrane helix</keyword>
<sequence length="346" mass="37806">MLETTLEVASAVYIAHHLLLRFAALYLLGTRALHKPRQITFAAVSVTGLSHAVDLSLAQWSIFVVIALDIVTVFGLFLLLVIRHNALTKLRPGTIQLAKGVSSPSRTSEHYTLFVIGSGGHTAEMLSMIERSIRPLQSSTDAKSPRPQMMRRYVVSHGDTMSIRKVHALEASIAARFASLGADPGVYDVKLVARARRVHQSWLSTPVSFARSILSIFGALCAAPRPLTTTSTTNTTTPSPSQAARHPGVLVTNGPGTAFAVVLVSHALRVLRLVPETHMHAIYVESFAKVSTLSLTGRLLYALDLADQFIVQWPKLHERYPRSMLCPYFSVRPAAWMVPEADEGKA</sequence>
<reference evidence="14" key="1">
    <citation type="submission" date="2016-02" db="EMBL/GenBank/DDBJ databases">
        <title>Draft genome sequence of Microdochium bolleyi, a fungal endophyte of beachgrass.</title>
        <authorList>
            <consortium name="DOE Joint Genome Institute"/>
            <person name="David A.S."/>
            <person name="May G."/>
            <person name="Haridas S."/>
            <person name="Lim J."/>
            <person name="Wang M."/>
            <person name="Labutti K."/>
            <person name="Lipzen A."/>
            <person name="Barry K."/>
            <person name="Grigoriev I.V."/>
        </authorList>
    </citation>
    <scope>NUCLEOTIDE SEQUENCE [LARGE SCALE GENOMIC DNA]</scope>
    <source>
        <strain evidence="14">J235TASD1</strain>
    </source>
</reference>
<evidence type="ECO:0000256" key="1">
    <source>
        <dbReference type="ARBA" id="ARBA00004389"/>
    </source>
</evidence>
<dbReference type="InterPro" id="IPR013969">
    <property type="entry name" value="Oligosacch_biosynth_Alg14"/>
</dbReference>
<dbReference type="Proteomes" id="UP000070501">
    <property type="component" value="Unassembled WGS sequence"/>
</dbReference>
<dbReference type="EMBL" id="KQ964266">
    <property type="protein sequence ID" value="KXJ86734.1"/>
    <property type="molecule type" value="Genomic_DNA"/>
</dbReference>
<evidence type="ECO:0000256" key="8">
    <source>
        <dbReference type="ARBA" id="ARBA00022989"/>
    </source>
</evidence>
<dbReference type="GO" id="GO:0043541">
    <property type="term" value="C:UDP-N-acetylglucosamine transferase complex"/>
    <property type="evidence" value="ECO:0007669"/>
    <property type="project" value="TreeGrafter"/>
</dbReference>
<organism evidence="13 14">
    <name type="scientific">Microdochium bolleyi</name>
    <dbReference type="NCBI Taxonomy" id="196109"/>
    <lineage>
        <taxon>Eukaryota</taxon>
        <taxon>Fungi</taxon>
        <taxon>Dikarya</taxon>
        <taxon>Ascomycota</taxon>
        <taxon>Pezizomycotina</taxon>
        <taxon>Sordariomycetes</taxon>
        <taxon>Xylariomycetidae</taxon>
        <taxon>Xylariales</taxon>
        <taxon>Microdochiaceae</taxon>
        <taxon>Microdochium</taxon>
    </lineage>
</organism>
<accession>A0A136IP97</accession>
<dbReference type="PANTHER" id="PTHR12154">
    <property type="entry name" value="GLYCOSYL TRANSFERASE-RELATED"/>
    <property type="match status" value="1"/>
</dbReference>
<keyword evidence="9 12" id="KW-0472">Membrane</keyword>
<keyword evidence="7" id="KW-0256">Endoplasmic reticulum</keyword>
<dbReference type="Pfam" id="PF08660">
    <property type="entry name" value="Alg14"/>
    <property type="match status" value="1"/>
</dbReference>
<dbReference type="AlphaFoldDB" id="A0A136IP97"/>
<dbReference type="OrthoDB" id="17098at2759"/>